<dbReference type="AlphaFoldDB" id="N9CE99"/>
<evidence type="ECO:0000313" key="2">
    <source>
        <dbReference type="Proteomes" id="UP000018460"/>
    </source>
</evidence>
<sequence length="104" mass="11977">MVFNSLITPAGAYEPRVYACSCKFPIPRLMLKALRPAAHAYTWRVNQQDIQILCRPAAKVWKAPITHQHRVYGDMALEKIIQSLRNDWPVMASILGKRPMQFKI</sequence>
<name>N9CE99_9GAMM</name>
<accession>N9CE99</accession>
<keyword evidence="2" id="KW-1185">Reference proteome</keyword>
<evidence type="ECO:0000313" key="1">
    <source>
        <dbReference type="EMBL" id="ENV84142.1"/>
    </source>
</evidence>
<protein>
    <submittedName>
        <fullName evidence="1">Uncharacterized protein</fullName>
    </submittedName>
</protein>
<dbReference type="OrthoDB" id="9769355at2"/>
<dbReference type="Proteomes" id="UP000018460">
    <property type="component" value="Unassembled WGS sequence"/>
</dbReference>
<dbReference type="EMBL" id="APQD01000002">
    <property type="protein sequence ID" value="ENV84142.1"/>
    <property type="molecule type" value="Genomic_DNA"/>
</dbReference>
<proteinExistence type="predicted"/>
<dbReference type="RefSeq" id="WP_005006553.1">
    <property type="nucleotide sequence ID" value="NZ_KB849725.1"/>
</dbReference>
<comment type="caution">
    <text evidence="1">The sequence shown here is derived from an EMBL/GenBank/DDBJ whole genome shotgun (WGS) entry which is preliminary data.</text>
</comment>
<organism evidence="1 2">
    <name type="scientific">Acinetobacter bouvetii DSM 14964 = CIP 107468</name>
    <dbReference type="NCBI Taxonomy" id="1120925"/>
    <lineage>
        <taxon>Bacteria</taxon>
        <taxon>Pseudomonadati</taxon>
        <taxon>Pseudomonadota</taxon>
        <taxon>Gammaproteobacteria</taxon>
        <taxon>Moraxellales</taxon>
        <taxon>Moraxellaceae</taxon>
        <taxon>Acinetobacter</taxon>
    </lineage>
</organism>
<gene>
    <name evidence="1" type="ORF">F941_00058</name>
</gene>
<reference evidence="1 2" key="1">
    <citation type="submission" date="2013-02" db="EMBL/GenBank/DDBJ databases">
        <title>The Genome Sequence of Acinetobacter bouvetii CIP 107468.</title>
        <authorList>
            <consortium name="The Broad Institute Genome Sequencing Platform"/>
            <consortium name="The Broad Institute Genome Sequencing Center for Infectious Disease"/>
            <person name="Cerqueira G."/>
            <person name="Feldgarden M."/>
            <person name="Courvalin P."/>
            <person name="Perichon B."/>
            <person name="Grillot-Courvalin C."/>
            <person name="Clermont D."/>
            <person name="Rocha E."/>
            <person name="Yoon E.-J."/>
            <person name="Nemec A."/>
            <person name="Walker B."/>
            <person name="Young S.K."/>
            <person name="Zeng Q."/>
            <person name="Gargeya S."/>
            <person name="Fitzgerald M."/>
            <person name="Haas B."/>
            <person name="Abouelleil A."/>
            <person name="Alvarado L."/>
            <person name="Arachchi H.M."/>
            <person name="Berlin A.M."/>
            <person name="Chapman S.B."/>
            <person name="Dewar J."/>
            <person name="Goldberg J."/>
            <person name="Griggs A."/>
            <person name="Gujja S."/>
            <person name="Hansen M."/>
            <person name="Howarth C."/>
            <person name="Imamovic A."/>
            <person name="Larimer J."/>
            <person name="McCowan C."/>
            <person name="Murphy C."/>
            <person name="Neiman D."/>
            <person name="Pearson M."/>
            <person name="Priest M."/>
            <person name="Roberts A."/>
            <person name="Saif S."/>
            <person name="Shea T."/>
            <person name="Sisk P."/>
            <person name="Sykes S."/>
            <person name="Wortman J."/>
            <person name="Nusbaum C."/>
            <person name="Birren B."/>
        </authorList>
    </citation>
    <scope>NUCLEOTIDE SEQUENCE [LARGE SCALE GENOMIC DNA]</scope>
    <source>
        <strain evidence="1 2">CIP 107468</strain>
    </source>
</reference>
<dbReference type="PATRIC" id="fig|1120925.3.peg.67"/>